<dbReference type="Proteomes" id="UP001079430">
    <property type="component" value="Unassembled WGS sequence"/>
</dbReference>
<evidence type="ECO:0000313" key="1">
    <source>
        <dbReference type="EMBL" id="MCZ4089085.1"/>
    </source>
</evidence>
<evidence type="ECO:0000313" key="2">
    <source>
        <dbReference type="Proteomes" id="UP001079430"/>
    </source>
</evidence>
<reference evidence="1" key="1">
    <citation type="submission" date="2022-10" db="EMBL/GenBank/DDBJ databases">
        <title>Whole genome sequencing of three plant growth promoting bacteria isolated from Vachellia tortilis subsp. raddiana in Morocco.</title>
        <authorList>
            <person name="Hnini M."/>
            <person name="Zouagui R."/>
            <person name="Zouagui H."/>
            <person name="Chemao Elfihri M.-W."/>
            <person name="Ibrahimi A."/>
            <person name="Sbabou L."/>
            <person name="Aurag J."/>
        </authorList>
    </citation>
    <scope>NUCLEOTIDE SEQUENCE</scope>
    <source>
        <strain evidence="1">LMR678</strain>
    </source>
</reference>
<comment type="caution">
    <text evidence="1">The sequence shown here is derived from an EMBL/GenBank/DDBJ whole genome shotgun (WGS) entry which is preliminary data.</text>
</comment>
<sequence length="149" mass="16212">MANETTTKTATDEVSSGTKSLKELIAKHRVQTNPAVEAFLDDIKKISAAITDGKFSGRSPVRSEFVQSSENLALPDEKKRSRYSFTLLGEKLEIEGKTEALAALDEMKKAAKNSADEETRAMIEAAYVVAPVGEAPKKRGRKPKDQATV</sequence>
<proteinExistence type="predicted"/>
<name>A0ABT4KB83_9HYPH</name>
<protein>
    <submittedName>
        <fullName evidence="1">Uncharacterized protein</fullName>
    </submittedName>
</protein>
<keyword evidence="2" id="KW-1185">Reference proteome</keyword>
<dbReference type="EMBL" id="JAPVOI010000003">
    <property type="protein sequence ID" value="MCZ4089085.1"/>
    <property type="molecule type" value="Genomic_DNA"/>
</dbReference>
<organism evidence="1 2">
    <name type="scientific">Sinorhizobium psoraleae</name>
    <dbReference type="NCBI Taxonomy" id="520838"/>
    <lineage>
        <taxon>Bacteria</taxon>
        <taxon>Pseudomonadati</taxon>
        <taxon>Pseudomonadota</taxon>
        <taxon>Alphaproteobacteria</taxon>
        <taxon>Hyphomicrobiales</taxon>
        <taxon>Rhizobiaceae</taxon>
        <taxon>Sinorhizobium/Ensifer group</taxon>
        <taxon>Sinorhizobium</taxon>
    </lineage>
</organism>
<gene>
    <name evidence="1" type="ORF">O3W52_03105</name>
</gene>
<accession>A0ABT4KB83</accession>
<dbReference type="RefSeq" id="WP_269275418.1">
    <property type="nucleotide sequence ID" value="NZ_JAPVOI010000003.1"/>
</dbReference>